<protein>
    <recommendedName>
        <fullName evidence="3">Lipoprotein</fullName>
    </recommendedName>
</protein>
<evidence type="ECO:0008006" key="3">
    <source>
        <dbReference type="Google" id="ProtNLM"/>
    </source>
</evidence>
<proteinExistence type="predicted"/>
<dbReference type="RefSeq" id="WP_035249227.1">
    <property type="nucleotide sequence ID" value="NZ_ARXU01000011.1"/>
</dbReference>
<gene>
    <name evidence="1" type="ORF">T9A_02608</name>
</gene>
<sequence>MKALILAPLALLAGCQHLNYQPPTSGDTAQVTFTSNNTAAQPVVCVPGKGFKSTEYALSQNPVSGGALDDLLKTMKKSPQVTTTVDIAPATRIGVIYNRRQADNSRDRCKVALQFAPQAGGDYQAHFVHENGQCGLSLKDASGASVDAVLTDWQCP</sequence>
<organism evidence="1 2">
    <name type="scientific">Alcanivorax jadensis T9</name>
    <dbReference type="NCBI Taxonomy" id="1177181"/>
    <lineage>
        <taxon>Bacteria</taxon>
        <taxon>Pseudomonadati</taxon>
        <taxon>Pseudomonadota</taxon>
        <taxon>Gammaproteobacteria</taxon>
        <taxon>Oceanospirillales</taxon>
        <taxon>Alcanivoracaceae</taxon>
        <taxon>Alcanivorax</taxon>
    </lineage>
</organism>
<evidence type="ECO:0000313" key="2">
    <source>
        <dbReference type="Proteomes" id="UP000029443"/>
    </source>
</evidence>
<keyword evidence="2" id="KW-1185">Reference proteome</keyword>
<dbReference type="Proteomes" id="UP000029443">
    <property type="component" value="Unassembled WGS sequence"/>
</dbReference>
<evidence type="ECO:0000313" key="1">
    <source>
        <dbReference type="EMBL" id="KGD60431.1"/>
    </source>
</evidence>
<comment type="caution">
    <text evidence="1">The sequence shown here is derived from an EMBL/GenBank/DDBJ whole genome shotgun (WGS) entry which is preliminary data.</text>
</comment>
<dbReference type="EMBL" id="ARXU01000011">
    <property type="protein sequence ID" value="KGD60431.1"/>
    <property type="molecule type" value="Genomic_DNA"/>
</dbReference>
<accession>A0ABR4WAK3</accession>
<reference evidence="1 2" key="1">
    <citation type="submission" date="2012-09" db="EMBL/GenBank/DDBJ databases">
        <title>Genome Sequence of alkane-degrading Bacterium Alcanivorax jadensis T9.</title>
        <authorList>
            <person name="Lai Q."/>
            <person name="Shao Z."/>
        </authorList>
    </citation>
    <scope>NUCLEOTIDE SEQUENCE [LARGE SCALE GENOMIC DNA]</scope>
    <source>
        <strain evidence="1 2">T9</strain>
    </source>
</reference>
<dbReference type="PROSITE" id="PS51257">
    <property type="entry name" value="PROKAR_LIPOPROTEIN"/>
    <property type="match status" value="1"/>
</dbReference>
<name>A0ABR4WAK3_9GAMM</name>